<organism evidence="2 3">
    <name type="scientific">Aviadenovirus sp</name>
    <dbReference type="NCBI Taxonomy" id="2217649"/>
    <lineage>
        <taxon>Viruses</taxon>
        <taxon>Varidnaviria</taxon>
        <taxon>Bamfordvirae</taxon>
        <taxon>Preplasmiviricota</taxon>
        <taxon>Polisuviricotina</taxon>
        <taxon>Pharingeaviricetes</taxon>
        <taxon>Rowavirales</taxon>
        <taxon>Adenoviridae</taxon>
        <taxon>Aviadenovirus</taxon>
    </lineage>
</organism>
<protein>
    <submittedName>
        <fullName evidence="2">ORF22</fullName>
    </submittedName>
</protein>
<evidence type="ECO:0000313" key="3">
    <source>
        <dbReference type="Proteomes" id="UP001327288"/>
    </source>
</evidence>
<dbReference type="Proteomes" id="UP001327288">
    <property type="component" value="Segment"/>
</dbReference>
<evidence type="ECO:0000256" key="1">
    <source>
        <dbReference type="SAM" id="MobiDB-lite"/>
    </source>
</evidence>
<accession>A0ABZ0T6E1</accession>
<dbReference type="EMBL" id="OR529407">
    <property type="protein sequence ID" value="WPS63629.1"/>
    <property type="molecule type" value="Genomic_DNA"/>
</dbReference>
<proteinExistence type="predicted"/>
<feature type="compositionally biased region" description="Basic and acidic residues" evidence="1">
    <location>
        <begin position="1"/>
        <end position="19"/>
    </location>
</feature>
<name>A0ABZ0T6E1_9ADEN</name>
<reference evidence="3" key="1">
    <citation type="submission" date="2024-05" db="EMBL/GenBank/DDBJ databases">
        <authorList>
            <person name="Karamendin K."/>
            <person name="Kydyrmanov A."/>
            <person name="Kasymbekov Y."/>
            <person name="Nuralibekov S."/>
            <person name="Sabyrzhan T."/>
            <person name="Khan Y."/>
        </authorList>
    </citation>
    <scope>NUCLEOTIDE SEQUENCE [LARGE SCALE GENOMIC DNA]</scope>
</reference>
<evidence type="ECO:0000313" key="2">
    <source>
        <dbReference type="EMBL" id="WPS63629.1"/>
    </source>
</evidence>
<keyword evidence="3" id="KW-1185">Reference proteome</keyword>
<sequence>MNREQADGGVRRRQREEPNHFNLPPQEHVAVEQPPLQQPLQLDMDMEEEEIERVMMDLDPQLNGEVLEFHPDQLICYENYGVYYYPCQCHNYLMIDTGMSFHGNAYSDMAGLAWTALQADLEVSGVYFVAYWAASMFYDFHPVFIDRETTALRGMSIHVMLGSRLKFINTVCKLCEMGLIPCHYLRKMTVQHNTNRLILHSETWFGDIAQILLHWQRTECDRISSLTERV</sequence>
<feature type="region of interest" description="Disordered" evidence="1">
    <location>
        <begin position="1"/>
        <end position="22"/>
    </location>
</feature>